<feature type="domain" description="DUF4833" evidence="2">
    <location>
        <begin position="84"/>
        <end position="221"/>
    </location>
</feature>
<evidence type="ECO:0000313" key="4">
    <source>
        <dbReference type="Proteomes" id="UP000219331"/>
    </source>
</evidence>
<dbReference type="RefSeq" id="WP_097174980.1">
    <property type="nucleotide sequence ID" value="NZ_OBML01000005.1"/>
</dbReference>
<dbReference type="Proteomes" id="UP000219331">
    <property type="component" value="Unassembled WGS sequence"/>
</dbReference>
<evidence type="ECO:0000259" key="2">
    <source>
        <dbReference type="Pfam" id="PF16117"/>
    </source>
</evidence>
<dbReference type="OrthoDB" id="9785831at2"/>
<keyword evidence="4" id="KW-1185">Reference proteome</keyword>
<feature type="signal peptide" evidence="1">
    <location>
        <begin position="1"/>
        <end position="42"/>
    </location>
</feature>
<evidence type="ECO:0000256" key="1">
    <source>
        <dbReference type="SAM" id="SignalP"/>
    </source>
</evidence>
<dbReference type="EMBL" id="OBML01000005">
    <property type="protein sequence ID" value="SOC07398.1"/>
    <property type="molecule type" value="Genomic_DNA"/>
</dbReference>
<dbReference type="AlphaFoldDB" id="A0A285SN22"/>
<proteinExistence type="predicted"/>
<organism evidence="3 4">
    <name type="scientific">Stappia indica</name>
    <dbReference type="NCBI Taxonomy" id="538381"/>
    <lineage>
        <taxon>Bacteria</taxon>
        <taxon>Pseudomonadati</taxon>
        <taxon>Pseudomonadota</taxon>
        <taxon>Alphaproteobacteria</taxon>
        <taxon>Hyphomicrobiales</taxon>
        <taxon>Stappiaceae</taxon>
        <taxon>Stappia</taxon>
    </lineage>
</organism>
<protein>
    <recommendedName>
        <fullName evidence="2">DUF4833 domain-containing protein</fullName>
    </recommendedName>
</protein>
<reference evidence="3 4" key="1">
    <citation type="submission" date="2017-08" db="EMBL/GenBank/DDBJ databases">
        <authorList>
            <person name="de Groot N.N."/>
        </authorList>
    </citation>
    <scope>NUCLEOTIDE SEQUENCE [LARGE SCALE GENOMIC DNA]</scope>
    <source>
        <strain evidence="3 4">USBA 352</strain>
    </source>
</reference>
<accession>A0A285SN22</accession>
<dbReference type="InterPro" id="IPR032269">
    <property type="entry name" value="DUF4833"/>
</dbReference>
<feature type="chain" id="PRO_5012990292" description="DUF4833 domain-containing protein" evidence="1">
    <location>
        <begin position="43"/>
        <end position="225"/>
    </location>
</feature>
<sequence length="225" mass="24617">MTADERAGIQPDQPRTTLAGRSLRLTGLLLAALVALSPAAQAIEGTRITPGSGQKARGSVVTEVATLPVVRPEFPVPSDPGQVFYLQRSSNANTVVYAARFTQDGRLDPREPLVAYWRRFNTTGEQLPLKMIEDSFAFGVRSRATSDPDVFRIHIVSYSERPATLRLVEPGRAELLLPVGGRTMRMAYAYAEVDESGLMPSVREVLVMGHDADTGKPLVERIEIE</sequence>
<gene>
    <name evidence="3" type="ORF">SAMN05421512_105360</name>
</gene>
<evidence type="ECO:0000313" key="3">
    <source>
        <dbReference type="EMBL" id="SOC07398.1"/>
    </source>
</evidence>
<dbReference type="Pfam" id="PF16117">
    <property type="entry name" value="DUF4833"/>
    <property type="match status" value="1"/>
</dbReference>
<keyword evidence="1" id="KW-0732">Signal</keyword>
<dbReference type="STRING" id="538381.GCA_001696535_01860"/>
<name>A0A285SN22_9HYPH</name>